<dbReference type="EMBL" id="JAQIFT010000068">
    <property type="protein sequence ID" value="MDA3733813.1"/>
    <property type="molecule type" value="Genomic_DNA"/>
</dbReference>
<feature type="signal peptide" evidence="2">
    <location>
        <begin position="1"/>
        <end position="23"/>
    </location>
</feature>
<dbReference type="Gene3D" id="2.60.40.10">
    <property type="entry name" value="Immunoglobulins"/>
    <property type="match status" value="1"/>
</dbReference>
<dbReference type="AlphaFoldDB" id="A0AA42DRS0"/>
<evidence type="ECO:0000313" key="3">
    <source>
        <dbReference type="EMBL" id="MDA3733813.1"/>
    </source>
</evidence>
<name>A0AA42DRS0_9FIRM</name>
<evidence type="ECO:0000313" key="4">
    <source>
        <dbReference type="Proteomes" id="UP001169242"/>
    </source>
</evidence>
<dbReference type="Proteomes" id="UP001169242">
    <property type="component" value="Unassembled WGS sequence"/>
</dbReference>
<reference evidence="3" key="1">
    <citation type="journal article" date="2023" name="Int. J. Syst. Evol. Microbiol.">
        <title>&lt;i&gt;Holtiella tumoricola&lt;/i&gt; gen. nov. sp. nov., isolated from a human clinical sample.</title>
        <authorList>
            <person name="Allen-Vercoe E."/>
            <person name="Daigneault M.C."/>
            <person name="Vancuren S.J."/>
            <person name="Cochrane K."/>
            <person name="O'Neal L.L."/>
            <person name="Sankaranarayanan K."/>
            <person name="Lawson P.A."/>
        </authorList>
    </citation>
    <scope>NUCLEOTIDE SEQUENCE</scope>
    <source>
        <strain evidence="3">CC70A</strain>
    </source>
</reference>
<feature type="transmembrane region" description="Helical" evidence="1">
    <location>
        <begin position="748"/>
        <end position="769"/>
    </location>
</feature>
<keyword evidence="1" id="KW-0812">Transmembrane</keyword>
<dbReference type="PANTHER" id="PTHR35902:SF3">
    <property type="entry name" value="NPCBM-ASSOCIATED, NEW3 DOMAIN OF ALPHA-GALACTOSIDASE"/>
    <property type="match status" value="1"/>
</dbReference>
<proteinExistence type="predicted"/>
<dbReference type="PANTHER" id="PTHR35902">
    <property type="entry name" value="S-LAYER DOMAIN-LIKE PROTEIN-RELATED"/>
    <property type="match status" value="1"/>
</dbReference>
<evidence type="ECO:0000256" key="1">
    <source>
        <dbReference type="SAM" id="Phobius"/>
    </source>
</evidence>
<gene>
    <name evidence="3" type="ORF">PBV87_20275</name>
</gene>
<evidence type="ECO:0008006" key="5">
    <source>
        <dbReference type="Google" id="ProtNLM"/>
    </source>
</evidence>
<accession>A0AA42DRS0</accession>
<protein>
    <recommendedName>
        <fullName evidence="5">CARDB domain-containing protein</fullName>
    </recommendedName>
</protein>
<keyword evidence="4" id="KW-1185">Reference proteome</keyword>
<comment type="caution">
    <text evidence="3">The sequence shown here is derived from an EMBL/GenBank/DDBJ whole genome shotgun (WGS) entry which is preliminary data.</text>
</comment>
<sequence length="784" mass="85238">MKGKSKFASLLMAGIIASSCVYPIGGNVWAIEANPGDQQTDPSLTLTANEVTKTLEKGDKFNLFITAKSVNTNKELREFIQYIELSGSTSQSVDKNTVQINGDGTIIIMDLVYNGNGKSVKVEIGYEGMKNGPATVEIPLTNASSAISGADGLTLAQSTINVVAGESQQIILTVKNDSKSNVKESKMKLKIKDSTSAKGIALKKKEMTLSAMDKGATKDYYITVDIDKDVARGIHEMIVDIDGKEHTVKLKVDSNFMPPSLEVSVSNTSAFEQNVAKSIQVAIKNVGHVAAKNVKLEIVPNEKVFVADGSNVKYVENIDSGKTQTIPVSLIVGDTTSFNLPVEMKLSYIDDLGETQTSSQVVYLSTKGSVAQKELELSTTAEPQGIKQIGDVFTVGFKVTAPDEAKNVKLSVKSTDGIVSKSKSMFIEPKFTKGQTKSYIVDFVATQSVTTGTYPIEIIAEYTLNGKEVAIKQYATVSIDNKEETEEEKGKGKPKVIVGTYSSNPVVVKAGEEFELEIGFLNTHQDKTVKNLKANLTVKEQGENDTGSVFTPVNASNTFFISELTPGQMDVKNIRLYTIPSAKPKTYDITLEMEYEDANGEAITATEHFGIPVEQVTKLEVAEVQVETVEVGMPAELTATIYNTGKTSISNVRIKTIGEGFEVQDNSLIIGQLDKGNSKTYNPTIIPLQGGALTGQIQIEYEDVTGQIQTYTHDFQMDVMESMMPPDDFNPMPDDMMPPMEDEKPAKWPTILGMILGMGIAAGITAFVMKKRQRKLEEMDLDED</sequence>
<keyword evidence="1" id="KW-1133">Transmembrane helix</keyword>
<keyword evidence="1" id="KW-0472">Membrane</keyword>
<keyword evidence="2" id="KW-0732">Signal</keyword>
<evidence type="ECO:0000256" key="2">
    <source>
        <dbReference type="SAM" id="SignalP"/>
    </source>
</evidence>
<organism evidence="3 4">
    <name type="scientific">Holtiella tumoricola</name>
    <dbReference type="NCBI Taxonomy" id="3018743"/>
    <lineage>
        <taxon>Bacteria</taxon>
        <taxon>Bacillati</taxon>
        <taxon>Bacillota</taxon>
        <taxon>Clostridia</taxon>
        <taxon>Lachnospirales</taxon>
        <taxon>Cellulosilyticaceae</taxon>
        <taxon>Holtiella</taxon>
    </lineage>
</organism>
<dbReference type="PROSITE" id="PS51257">
    <property type="entry name" value="PROKAR_LIPOPROTEIN"/>
    <property type="match status" value="1"/>
</dbReference>
<feature type="chain" id="PRO_5041451275" description="CARDB domain-containing protein" evidence="2">
    <location>
        <begin position="24"/>
        <end position="784"/>
    </location>
</feature>
<dbReference type="RefSeq" id="WP_271013520.1">
    <property type="nucleotide sequence ID" value="NZ_JAQIFT010000068.1"/>
</dbReference>
<dbReference type="InterPro" id="IPR013783">
    <property type="entry name" value="Ig-like_fold"/>
</dbReference>